<evidence type="ECO:0000256" key="4">
    <source>
        <dbReference type="SAM" id="SignalP"/>
    </source>
</evidence>
<name>A0A1G4G981_9BACT</name>
<evidence type="ECO:0000259" key="8">
    <source>
        <dbReference type="Pfam" id="PF17390"/>
    </source>
</evidence>
<dbReference type="InterPro" id="IPR035396">
    <property type="entry name" value="Bac_rhamnosid6H"/>
</dbReference>
<dbReference type="PROSITE" id="PS51257">
    <property type="entry name" value="PROKAR_LIPOPROTEIN"/>
    <property type="match status" value="1"/>
</dbReference>
<dbReference type="Gene3D" id="2.60.120.260">
    <property type="entry name" value="Galactose-binding domain-like"/>
    <property type="match status" value="2"/>
</dbReference>
<dbReference type="RefSeq" id="WP_083373309.1">
    <property type="nucleotide sequence ID" value="NZ_JAQVII010000037.1"/>
</dbReference>
<dbReference type="PANTHER" id="PTHR33307">
    <property type="entry name" value="ALPHA-RHAMNOSIDASE (EUROFUNG)"/>
    <property type="match status" value="1"/>
</dbReference>
<evidence type="ECO:0000313" key="10">
    <source>
        <dbReference type="Proteomes" id="UP000178485"/>
    </source>
</evidence>
<dbReference type="InterPro" id="IPR008979">
    <property type="entry name" value="Galactose-bd-like_sf"/>
</dbReference>
<gene>
    <name evidence="9" type="ORF">ING2E5A_2230</name>
</gene>
<dbReference type="EMBL" id="LT608328">
    <property type="protein sequence ID" value="SCM59041.1"/>
    <property type="molecule type" value="Genomic_DNA"/>
</dbReference>
<feature type="domain" description="Bacterial alpha-L-rhamnosidase N-terminal" evidence="6">
    <location>
        <begin position="179"/>
        <end position="343"/>
    </location>
</feature>
<dbReference type="SUPFAM" id="SSF49785">
    <property type="entry name" value="Galactose-binding domain-like"/>
    <property type="match status" value="1"/>
</dbReference>
<dbReference type="Gene3D" id="2.60.40.10">
    <property type="entry name" value="Immunoglobulins"/>
    <property type="match status" value="1"/>
</dbReference>
<dbReference type="PANTHER" id="PTHR33307:SF6">
    <property type="entry name" value="ALPHA-RHAMNOSIDASE (EUROFUNG)-RELATED"/>
    <property type="match status" value="1"/>
</dbReference>
<dbReference type="KEGG" id="pmuc:ING2E5A_2230"/>
<dbReference type="InterPro" id="IPR016007">
    <property type="entry name" value="Alpha_rhamnosid"/>
</dbReference>
<dbReference type="InterPro" id="IPR013737">
    <property type="entry name" value="Bac_rhamnosid_N"/>
</dbReference>
<organism evidence="9 10">
    <name type="scientific">Petrimonas mucosa</name>
    <dbReference type="NCBI Taxonomy" id="1642646"/>
    <lineage>
        <taxon>Bacteria</taxon>
        <taxon>Pseudomonadati</taxon>
        <taxon>Bacteroidota</taxon>
        <taxon>Bacteroidia</taxon>
        <taxon>Bacteroidales</taxon>
        <taxon>Dysgonomonadaceae</taxon>
        <taxon>Petrimonas</taxon>
    </lineage>
</organism>
<dbReference type="InterPro" id="IPR008902">
    <property type="entry name" value="Rhamnosid_concanavalin"/>
</dbReference>
<feature type="signal peptide" evidence="4">
    <location>
        <begin position="1"/>
        <end position="20"/>
    </location>
</feature>
<feature type="domain" description="Alpha-L-rhamnosidase concanavalin-like" evidence="5">
    <location>
        <begin position="352"/>
        <end position="448"/>
    </location>
</feature>
<dbReference type="GO" id="GO:0005975">
    <property type="term" value="P:carbohydrate metabolic process"/>
    <property type="evidence" value="ECO:0007669"/>
    <property type="project" value="InterPro"/>
</dbReference>
<sequence length="894" mass="101406">MKLTKLVKLLCLLNVLGMIACSQTSALKVVDPKCENLRDPLAINTSRPRFSWKLNSETNGSRQTAYQLLVASTPGNLSEEQADCWNSGKILSPEKIMIDYKGKELQPGELFYWKVRVWDENDNVSDWSKTASFGIGLLDESNWKAAYIGYPSEDGFFQTPQFRRLFKAEKAGRDEVYLLHVNSLGYHEIHINGQKVGDAVLSPAVSQFNKRSLINTYDVTSYIKRGENNLIIWLGSGWYSEGLPGVTGKGPAVRAQLAKVSGNRPAETIVVTDDSWSARNSEYTRISNWWTGRYGGEEISGNLETQNLPFTEPEKLTWNKVTLVEVPNHTATPQMVEPNRIMQEFTPSTIVRLNDSTFLVDMGTTLTGWFEITFPRLEKGDQVVMEYADHLDENGQIAKQGQIDRYIASGNGTERFRNRFNYHGFRYVKISNLREAPEKSAIKALLIHTDFETASDFECSDTDLNRIHDMIHYTLRCLGLGGYLVDCPQIERLGYGGDGNASTLTAQTMFNLAPLYNNWLDAWSDVIREDGSMPHTAPNPYAAGGGPYWCGFIISASWHTYRNYGDIRILERYYPVMQKWLEYVDKYSPEGLLKRWPDTDYRNWYLGDWATPDGVGNPNHLDERSVDLVNNCYLSVCFSQMAEIAGYLGKSDERRVYLEKKEQLNRRIHETYFDNEKGYYATGSQIDLTFPMLAGAVPTELRDKLIETLKEKTEQESGGHLNTGLVGIPVVMEWATSNNQPDFVYSMLKKRTYPGYLFMLENGATTTWEHWNGARSRIHNCFNGVGQWFYESVGGIRQIEGKTAYSELLIDPQIPSGVTWAKTRINTPNGWVSLHWESSESRMKMELEIPVGSRANIKLPDNVTEATVNRELQTAVGQLVILSSGKYSVEYPLQ</sequence>
<keyword evidence="4" id="KW-0732">Signal</keyword>
<dbReference type="Pfam" id="PF17389">
    <property type="entry name" value="Bac_rhamnosid6H"/>
    <property type="match status" value="1"/>
</dbReference>
<dbReference type="Pfam" id="PF17390">
    <property type="entry name" value="Bac_rhamnosid_C"/>
    <property type="match status" value="1"/>
</dbReference>
<evidence type="ECO:0000259" key="5">
    <source>
        <dbReference type="Pfam" id="PF05592"/>
    </source>
</evidence>
<dbReference type="PIRSF" id="PIRSF010631">
    <property type="entry name" value="A-rhamnsds"/>
    <property type="match status" value="1"/>
</dbReference>
<feature type="domain" description="Alpha-L-rhamnosidase C-terminal" evidence="8">
    <location>
        <begin position="795"/>
        <end position="867"/>
    </location>
</feature>
<reference evidence="9 10" key="1">
    <citation type="submission" date="2016-08" db="EMBL/GenBank/DDBJ databases">
        <authorList>
            <person name="Seilhamer J.J."/>
        </authorList>
    </citation>
    <scope>NUCLEOTIDE SEQUENCE [LARGE SCALE GENOMIC DNA]</scope>
    <source>
        <strain evidence="9">ING2-E5A</strain>
    </source>
</reference>
<keyword evidence="3" id="KW-0378">Hydrolase</keyword>
<dbReference type="InterPro" id="IPR013783">
    <property type="entry name" value="Ig-like_fold"/>
</dbReference>
<dbReference type="InterPro" id="IPR008928">
    <property type="entry name" value="6-hairpin_glycosidase_sf"/>
</dbReference>
<feature type="chain" id="PRO_5009603974" description="alpha-L-rhamnosidase" evidence="4">
    <location>
        <begin position="21"/>
        <end position="894"/>
    </location>
</feature>
<keyword evidence="10" id="KW-1185">Reference proteome</keyword>
<dbReference type="EC" id="3.2.1.40" evidence="2"/>
<evidence type="ECO:0000259" key="7">
    <source>
        <dbReference type="Pfam" id="PF17389"/>
    </source>
</evidence>
<dbReference type="Gene3D" id="2.60.420.10">
    <property type="entry name" value="Maltose phosphorylase, domain 3"/>
    <property type="match status" value="1"/>
</dbReference>
<dbReference type="GO" id="GO:0030596">
    <property type="term" value="F:alpha-L-rhamnosidase activity"/>
    <property type="evidence" value="ECO:0007669"/>
    <property type="project" value="UniProtKB-EC"/>
</dbReference>
<evidence type="ECO:0000259" key="6">
    <source>
        <dbReference type="Pfam" id="PF08531"/>
    </source>
</evidence>
<accession>A0A1G4G981</accession>
<dbReference type="STRING" id="1642646.ING2E5A_2230"/>
<dbReference type="Pfam" id="PF25788">
    <property type="entry name" value="Ig_Rha78A_N"/>
    <property type="match status" value="1"/>
</dbReference>
<dbReference type="AlphaFoldDB" id="A0A1G4G981"/>
<feature type="domain" description="Alpha-L-rhamnosidase six-hairpin glycosidase" evidence="7">
    <location>
        <begin position="453"/>
        <end position="793"/>
    </location>
</feature>
<evidence type="ECO:0000256" key="2">
    <source>
        <dbReference type="ARBA" id="ARBA00012652"/>
    </source>
</evidence>
<dbReference type="Gene3D" id="1.50.10.10">
    <property type="match status" value="1"/>
</dbReference>
<dbReference type="InterPro" id="IPR012341">
    <property type="entry name" value="6hp_glycosidase-like_sf"/>
</dbReference>
<evidence type="ECO:0000256" key="1">
    <source>
        <dbReference type="ARBA" id="ARBA00001445"/>
    </source>
</evidence>
<comment type="catalytic activity">
    <reaction evidence="1">
        <text>Hydrolysis of terminal non-reducing alpha-L-rhamnose residues in alpha-L-rhamnosides.</text>
        <dbReference type="EC" id="3.2.1.40"/>
    </reaction>
</comment>
<dbReference type="Pfam" id="PF08531">
    <property type="entry name" value="Bac_rhamnosid_N"/>
    <property type="match status" value="1"/>
</dbReference>
<dbReference type="SUPFAM" id="SSF48208">
    <property type="entry name" value="Six-hairpin glycosidases"/>
    <property type="match status" value="1"/>
</dbReference>
<evidence type="ECO:0000313" key="9">
    <source>
        <dbReference type="EMBL" id="SCM59041.1"/>
    </source>
</evidence>
<evidence type="ECO:0000256" key="3">
    <source>
        <dbReference type="ARBA" id="ARBA00022801"/>
    </source>
</evidence>
<dbReference type="Pfam" id="PF05592">
    <property type="entry name" value="Bac_rhamnosid"/>
    <property type="match status" value="1"/>
</dbReference>
<protein>
    <recommendedName>
        <fullName evidence="2">alpha-L-rhamnosidase</fullName>
        <ecNumber evidence="2">3.2.1.40</ecNumber>
    </recommendedName>
</protein>
<proteinExistence type="predicted"/>
<dbReference type="InterPro" id="IPR035398">
    <property type="entry name" value="Bac_rhamnosid_C"/>
</dbReference>
<dbReference type="Proteomes" id="UP000178485">
    <property type="component" value="Chromosome i"/>
</dbReference>